<comment type="caution">
    <text evidence="3">The sequence shown here is derived from an EMBL/GenBank/DDBJ whole genome shotgun (WGS) entry which is preliminary data.</text>
</comment>
<name>A0A919H6Q0_9ACTN</name>
<dbReference type="Proteomes" id="UP000600026">
    <property type="component" value="Unassembled WGS sequence"/>
</dbReference>
<dbReference type="GO" id="GO:0003989">
    <property type="term" value="F:acetyl-CoA carboxylase activity"/>
    <property type="evidence" value="ECO:0007669"/>
    <property type="project" value="InterPro"/>
</dbReference>
<feature type="region of interest" description="Disordered" evidence="1">
    <location>
        <begin position="38"/>
        <end position="68"/>
    </location>
</feature>
<protein>
    <recommendedName>
        <fullName evidence="5">Acyl-CoA carboxylase subunit epsilon</fullName>
    </recommendedName>
</protein>
<evidence type="ECO:0008006" key="5">
    <source>
        <dbReference type="Google" id="ProtNLM"/>
    </source>
</evidence>
<dbReference type="Pfam" id="PF13822">
    <property type="entry name" value="ACC_epsilon"/>
    <property type="match status" value="1"/>
</dbReference>
<evidence type="ECO:0000313" key="4">
    <source>
        <dbReference type="Proteomes" id="UP000600026"/>
    </source>
</evidence>
<organism evidence="3 4">
    <name type="scientific">Streptomyces xanthophaeus</name>
    <dbReference type="NCBI Taxonomy" id="67385"/>
    <lineage>
        <taxon>Bacteria</taxon>
        <taxon>Bacillati</taxon>
        <taxon>Actinomycetota</taxon>
        <taxon>Actinomycetes</taxon>
        <taxon>Kitasatosporales</taxon>
        <taxon>Streptomycetaceae</taxon>
        <taxon>Streptomyces</taxon>
    </lineage>
</organism>
<accession>A0A919H6Q0</accession>
<keyword evidence="4" id="KW-1185">Reference proteome</keyword>
<reference evidence="3" key="1">
    <citation type="submission" date="2020-09" db="EMBL/GenBank/DDBJ databases">
        <title>Whole genome shotgun sequence of Streptomyces xanthophaeus NBRC 12829.</title>
        <authorList>
            <person name="Komaki H."/>
            <person name="Tamura T."/>
        </authorList>
    </citation>
    <scope>NUCLEOTIDE SEQUENCE</scope>
    <source>
        <strain evidence="3">NBRC 12829</strain>
    </source>
</reference>
<dbReference type="InterPro" id="IPR032716">
    <property type="entry name" value="ACC_epsilon"/>
</dbReference>
<dbReference type="EMBL" id="BNEE01000014">
    <property type="protein sequence ID" value="GHI90524.1"/>
    <property type="molecule type" value="Genomic_DNA"/>
</dbReference>
<proteinExistence type="predicted"/>
<dbReference type="EMBL" id="BNEE01000012">
    <property type="protein sequence ID" value="GHI90493.1"/>
    <property type="molecule type" value="Genomic_DNA"/>
</dbReference>
<dbReference type="GO" id="GO:0004658">
    <property type="term" value="F:propionyl-CoA carboxylase activity"/>
    <property type="evidence" value="ECO:0007669"/>
    <property type="project" value="InterPro"/>
</dbReference>
<sequence>MGVLGAEKFALRIERGWASDEELAAVTVVLCSVLAGRGGEQDVPEPQDAPLWRSEQATAAYRSPHNWR</sequence>
<dbReference type="AlphaFoldDB" id="A0A919H6Q0"/>
<evidence type="ECO:0000313" key="3">
    <source>
        <dbReference type="EMBL" id="GHI90524.1"/>
    </source>
</evidence>
<evidence type="ECO:0000256" key="1">
    <source>
        <dbReference type="SAM" id="MobiDB-lite"/>
    </source>
</evidence>
<dbReference type="OrthoDB" id="4251024at2"/>
<gene>
    <name evidence="2" type="ORF">Sxan_78570</name>
    <name evidence="3" type="ORF">Sxan_78880</name>
</gene>
<evidence type="ECO:0000313" key="2">
    <source>
        <dbReference type="EMBL" id="GHI90493.1"/>
    </source>
</evidence>